<comment type="caution">
    <text evidence="2">The sequence shown here is derived from an EMBL/GenBank/DDBJ whole genome shotgun (WGS) entry which is preliminary data.</text>
</comment>
<dbReference type="RefSeq" id="XP_027618768.1">
    <property type="nucleotide sequence ID" value="XM_027762967.1"/>
</dbReference>
<keyword evidence="3" id="KW-1185">Reference proteome</keyword>
<evidence type="ECO:0000313" key="3">
    <source>
        <dbReference type="Proteomes" id="UP000287166"/>
    </source>
</evidence>
<feature type="transmembrane region" description="Helical" evidence="1">
    <location>
        <begin position="182"/>
        <end position="204"/>
    </location>
</feature>
<dbReference type="OrthoDB" id="2796825at2759"/>
<dbReference type="InParanoid" id="A0A401H0A6"/>
<feature type="transmembrane region" description="Helical" evidence="1">
    <location>
        <begin position="254"/>
        <end position="277"/>
    </location>
</feature>
<keyword evidence="1" id="KW-0812">Transmembrane</keyword>
<feature type="transmembrane region" description="Helical" evidence="1">
    <location>
        <begin position="30"/>
        <end position="48"/>
    </location>
</feature>
<feature type="transmembrane region" description="Helical" evidence="1">
    <location>
        <begin position="225"/>
        <end position="248"/>
    </location>
</feature>
<dbReference type="AlphaFoldDB" id="A0A401H0A6"/>
<feature type="transmembrane region" description="Helical" evidence="1">
    <location>
        <begin position="108"/>
        <end position="131"/>
    </location>
</feature>
<organism evidence="2 3">
    <name type="scientific">Sparassis crispa</name>
    <dbReference type="NCBI Taxonomy" id="139825"/>
    <lineage>
        <taxon>Eukaryota</taxon>
        <taxon>Fungi</taxon>
        <taxon>Dikarya</taxon>
        <taxon>Basidiomycota</taxon>
        <taxon>Agaricomycotina</taxon>
        <taxon>Agaricomycetes</taxon>
        <taxon>Polyporales</taxon>
        <taxon>Sparassidaceae</taxon>
        <taxon>Sparassis</taxon>
    </lineage>
</organism>
<keyword evidence="1" id="KW-0472">Membrane</keyword>
<keyword evidence="1" id="KW-1133">Transmembrane helix</keyword>
<feature type="transmembrane region" description="Helical" evidence="1">
    <location>
        <begin position="143"/>
        <end position="162"/>
    </location>
</feature>
<accession>A0A401H0A6</accession>
<feature type="transmembrane region" description="Helical" evidence="1">
    <location>
        <begin position="60"/>
        <end position="83"/>
    </location>
</feature>
<evidence type="ECO:0000256" key="1">
    <source>
        <dbReference type="SAM" id="Phobius"/>
    </source>
</evidence>
<protein>
    <submittedName>
        <fullName evidence="2">Uncharacterized protein</fullName>
    </submittedName>
</protein>
<name>A0A401H0A6_9APHY</name>
<evidence type="ECO:0000313" key="2">
    <source>
        <dbReference type="EMBL" id="GBE87855.1"/>
    </source>
</evidence>
<dbReference type="GeneID" id="38784772"/>
<proteinExistence type="predicted"/>
<dbReference type="EMBL" id="BFAD01000012">
    <property type="protein sequence ID" value="GBE87855.1"/>
    <property type="molecule type" value="Genomic_DNA"/>
</dbReference>
<gene>
    <name evidence="2" type="ORF">SCP_1200800</name>
</gene>
<reference evidence="2 3" key="1">
    <citation type="journal article" date="2018" name="Sci. Rep.">
        <title>Genome sequence of the cauliflower mushroom Sparassis crispa (Hanabiratake) and its association with beneficial usage.</title>
        <authorList>
            <person name="Kiyama R."/>
            <person name="Furutani Y."/>
            <person name="Kawaguchi K."/>
            <person name="Nakanishi T."/>
        </authorList>
    </citation>
    <scope>NUCLEOTIDE SEQUENCE [LARGE SCALE GENOMIC DNA]</scope>
</reference>
<dbReference type="Proteomes" id="UP000287166">
    <property type="component" value="Unassembled WGS sequence"/>
</dbReference>
<sequence>MSNSTASNSTSVVPNPVFQNAYYIGNNINGILYGVELVLYFISIRQLVESYKATKKRVDIFYMWFSTGLLLLVTIFVAVQAVFGEEMWIVNAGFPGGDAAYLKMYASVWYQTMGTASTVILNLLTDGLMIWRCFVIWNDARIVAFPCLLYLATLAIGTTQLYYSGLPSGNFFAGLAADLGLAYYTCSIGLNVLVTCFICGRILAFARRTKKTLGREAMRTYTSTVSIIIESALPYSLSGIAFLITYGLNSDISILFLSFYILFTCLSSQLIILRVTLGRAWTRERASQSVSTLSFTFRPTLSVYTGNTDATAINLRTMAKSNGSAVEVGKV</sequence>